<feature type="compositionally biased region" description="Polar residues" evidence="1">
    <location>
        <begin position="347"/>
        <end position="362"/>
    </location>
</feature>
<feature type="compositionally biased region" description="Basic residues" evidence="1">
    <location>
        <begin position="574"/>
        <end position="593"/>
    </location>
</feature>
<dbReference type="InterPro" id="IPR036533">
    <property type="entry name" value="BAG_dom_sf"/>
</dbReference>
<keyword evidence="4" id="KW-1185">Reference proteome</keyword>
<dbReference type="EMBL" id="LUGH01000487">
    <property type="protein sequence ID" value="OBZ84634.1"/>
    <property type="molecule type" value="Genomic_DNA"/>
</dbReference>
<dbReference type="Proteomes" id="UP000093000">
    <property type="component" value="Unassembled WGS sequence"/>
</dbReference>
<dbReference type="InParanoid" id="A0A1C7NBB6"/>
<feature type="region of interest" description="Disordered" evidence="1">
    <location>
        <begin position="344"/>
        <end position="458"/>
    </location>
</feature>
<feature type="region of interest" description="Disordered" evidence="1">
    <location>
        <begin position="253"/>
        <end position="324"/>
    </location>
</feature>
<sequence>MASPFLFGNKSLNLNDFLQLQALLDYEQQERDRHIAACQRKQDYYPPRHPNPSYAVPLFRQRAIDDVAARQSLAEKQRLEQAILKLKYLKDQYRRQRNAEIQSYLDAYRRQALIRAVQQEEEERYYRQCIAAALEQQRVNALWQQYLKAKQEEEYLRQKLEQEHILVAQQAEEEEKEEEDGESDEYFEEDEEDEGYSKYRTQQLEELLRHVFAHHPQYFEEDYNEKAPLHTSQTDSEDNHDLATDEIWKYLSDQKHDLESPRTALLSTGQKETSTPSDVKSKLVQGDGQEYEVEHESDESDAESERQDSSEATSSTSTPLPAVQDHVVSLQDLIQKLASEPVVVGQQAASEQLRDTQPSSFYSDEPKPSGIWINSQPPSENKKTKYHNEEKQEKDESYLPQHIFTEAEPTPTRETIPDVPFNMEEDSVIQVNKDEAKKTKEESDFVDSVAAEQKKQETNPQKAKQLESLNAIARELEDDSDLVKRWNQVLRSKLNFTKQPEGTLLVTASTDANRRYLGSEDEITRLMLKLDAVDSMGDEQIREKRRTLVKKCEHMVDVLDRMKHLQWQNAFKKLEKKKKNNRRRKSKKNKYKK</sequence>
<dbReference type="STRING" id="101091.A0A1C7NBB6"/>
<dbReference type="Pfam" id="PF02179">
    <property type="entry name" value="BAG"/>
    <property type="match status" value="1"/>
</dbReference>
<dbReference type="PROSITE" id="PS51035">
    <property type="entry name" value="BAG"/>
    <property type="match status" value="1"/>
</dbReference>
<proteinExistence type="predicted"/>
<protein>
    <recommendedName>
        <fullName evidence="2">BAG domain-containing protein</fullName>
    </recommendedName>
</protein>
<organism evidence="3 4">
    <name type="scientific">Choanephora cucurbitarum</name>
    <dbReference type="NCBI Taxonomy" id="101091"/>
    <lineage>
        <taxon>Eukaryota</taxon>
        <taxon>Fungi</taxon>
        <taxon>Fungi incertae sedis</taxon>
        <taxon>Mucoromycota</taxon>
        <taxon>Mucoromycotina</taxon>
        <taxon>Mucoromycetes</taxon>
        <taxon>Mucorales</taxon>
        <taxon>Mucorineae</taxon>
        <taxon>Choanephoraceae</taxon>
        <taxon>Choanephoroideae</taxon>
        <taxon>Choanephora</taxon>
    </lineage>
</organism>
<dbReference type="InterPro" id="IPR003103">
    <property type="entry name" value="BAG_domain"/>
</dbReference>
<dbReference type="GO" id="GO:0051087">
    <property type="term" value="F:protein-folding chaperone binding"/>
    <property type="evidence" value="ECO:0007669"/>
    <property type="project" value="InterPro"/>
</dbReference>
<feature type="compositionally biased region" description="Acidic residues" evidence="1">
    <location>
        <begin position="171"/>
        <end position="194"/>
    </location>
</feature>
<feature type="compositionally biased region" description="Basic and acidic residues" evidence="1">
    <location>
        <begin position="380"/>
        <end position="397"/>
    </location>
</feature>
<evidence type="ECO:0000313" key="4">
    <source>
        <dbReference type="Proteomes" id="UP000093000"/>
    </source>
</evidence>
<feature type="compositionally biased region" description="Acidic residues" evidence="1">
    <location>
        <begin position="289"/>
        <end position="302"/>
    </location>
</feature>
<evidence type="ECO:0000313" key="3">
    <source>
        <dbReference type="EMBL" id="OBZ84634.1"/>
    </source>
</evidence>
<comment type="caution">
    <text evidence="3">The sequence shown here is derived from an EMBL/GenBank/DDBJ whole genome shotgun (WGS) entry which is preliminary data.</text>
</comment>
<dbReference type="AlphaFoldDB" id="A0A1C7NBB6"/>
<reference evidence="3 4" key="1">
    <citation type="submission" date="2016-03" db="EMBL/GenBank/DDBJ databases">
        <title>Choanephora cucurbitarum.</title>
        <authorList>
            <person name="Min B."/>
            <person name="Park H."/>
            <person name="Park J.-H."/>
            <person name="Shin H.-D."/>
            <person name="Choi I.-G."/>
        </authorList>
    </citation>
    <scope>NUCLEOTIDE SEQUENCE [LARGE SCALE GENOMIC DNA]</scope>
    <source>
        <strain evidence="3 4">KUS-F28377</strain>
    </source>
</reference>
<dbReference type="SUPFAM" id="SSF63491">
    <property type="entry name" value="BAG domain"/>
    <property type="match status" value="1"/>
</dbReference>
<feature type="region of interest" description="Disordered" evidence="1">
    <location>
        <begin position="170"/>
        <end position="196"/>
    </location>
</feature>
<feature type="compositionally biased region" description="Polar residues" evidence="1">
    <location>
        <begin position="265"/>
        <end position="278"/>
    </location>
</feature>
<gene>
    <name evidence="3" type="ORF">A0J61_07324</name>
</gene>
<evidence type="ECO:0000256" key="1">
    <source>
        <dbReference type="SAM" id="MobiDB-lite"/>
    </source>
</evidence>
<dbReference type="OrthoDB" id="333905at2759"/>
<feature type="region of interest" description="Disordered" evidence="1">
    <location>
        <begin position="572"/>
        <end position="593"/>
    </location>
</feature>
<feature type="compositionally biased region" description="Basic and acidic residues" evidence="1">
    <location>
        <begin position="432"/>
        <end position="443"/>
    </location>
</feature>
<name>A0A1C7NBB6_9FUNG</name>
<accession>A0A1C7NBB6</accession>
<evidence type="ECO:0000259" key="2">
    <source>
        <dbReference type="PROSITE" id="PS51035"/>
    </source>
</evidence>
<dbReference type="Gene3D" id="1.20.58.120">
    <property type="entry name" value="BAG domain"/>
    <property type="match status" value="1"/>
</dbReference>
<feature type="domain" description="BAG" evidence="2">
    <location>
        <begin position="501"/>
        <end position="563"/>
    </location>
</feature>